<evidence type="ECO:0000313" key="5">
    <source>
        <dbReference type="EMBL" id="ARW62160.1"/>
    </source>
</evidence>
<dbReference type="GO" id="GO:0009507">
    <property type="term" value="C:chloroplast"/>
    <property type="evidence" value="ECO:0007669"/>
    <property type="project" value="UniProtKB-SubCell"/>
</dbReference>
<organism evidence="5">
    <name type="scientific">Bostrychia simpliciuscula</name>
    <dbReference type="NCBI Taxonomy" id="324754"/>
    <lineage>
        <taxon>Eukaryota</taxon>
        <taxon>Rhodophyta</taxon>
        <taxon>Florideophyceae</taxon>
        <taxon>Rhodymeniophycidae</taxon>
        <taxon>Ceramiales</taxon>
        <taxon>Rhodomelaceae</taxon>
        <taxon>Bostrychia</taxon>
    </lineage>
</organism>
<comment type="subcellular location">
    <subcellularLocation>
        <location evidence="4">Plastid</location>
        <location evidence="4">Chloroplast</location>
    </subcellularLocation>
</comment>
<dbReference type="PANTHER" id="PTHR15680:SF9">
    <property type="entry name" value="LARGE RIBOSOMAL SUBUNIT PROTEIN BL19M"/>
    <property type="match status" value="1"/>
</dbReference>
<comment type="similarity">
    <text evidence="1 4">Belongs to the bacterial ribosomal protein bL19 family.</text>
</comment>
<dbReference type="NCBIfam" id="TIGR01024">
    <property type="entry name" value="rplS_bact"/>
    <property type="match status" value="1"/>
</dbReference>
<dbReference type="InterPro" id="IPR001857">
    <property type="entry name" value="Ribosomal_bL19"/>
</dbReference>
<proteinExistence type="inferred from homology"/>
<protein>
    <recommendedName>
        <fullName evidence="4">Large ribosomal subunit protein bL19c</fullName>
    </recommendedName>
</protein>
<dbReference type="Gene3D" id="2.30.30.790">
    <property type="match status" value="1"/>
</dbReference>
<dbReference type="RefSeq" id="YP_009393598.1">
    <property type="nucleotide sequence ID" value="NC_035268.1"/>
</dbReference>
<dbReference type="InterPro" id="IPR018257">
    <property type="entry name" value="Ribosomal_bL19_CS"/>
</dbReference>
<dbReference type="EMBL" id="MF101421">
    <property type="protein sequence ID" value="ARW62160.1"/>
    <property type="molecule type" value="Genomic_DNA"/>
</dbReference>
<dbReference type="HAMAP" id="MF_00402">
    <property type="entry name" value="Ribosomal_bL19"/>
    <property type="match status" value="1"/>
</dbReference>
<reference evidence="5" key="1">
    <citation type="journal article" date="2017" name="J. Phycol.">
        <title>Analysis of chloroplast genomes and a supermatrix inform reclassification of the Rhodomelaceae (Rhodophyta).</title>
        <authorList>
            <person name="Diaz-Tapia P."/>
            <person name="Maggs C.A."/>
            <person name="West J.A."/>
            <person name="Verbruggen H."/>
        </authorList>
    </citation>
    <scope>NUCLEOTIDE SEQUENCE</scope>
    <source>
        <strain evidence="5">JW3897</strain>
    </source>
</reference>
<dbReference type="AlphaFoldDB" id="A0A1Z1M859"/>
<dbReference type="SUPFAM" id="SSF50104">
    <property type="entry name" value="Translation proteins SH3-like domain"/>
    <property type="match status" value="1"/>
</dbReference>
<sequence length="122" mass="14295">MTNKTKKHLNIINDIEKSFINHKIPNVKIGDTIKIKRIIQEGNRERTQVSKGVIISKKNFGLNTTITVRKIIHNIGVERIYLINSPKIINIEITRKSKVRKSKLYYLRNKSGKESRLKQRFN</sequence>
<dbReference type="PRINTS" id="PR00061">
    <property type="entry name" value="RIBOSOMALL19"/>
</dbReference>
<dbReference type="GO" id="GO:0003735">
    <property type="term" value="F:structural constituent of ribosome"/>
    <property type="evidence" value="ECO:0007669"/>
    <property type="project" value="InterPro"/>
</dbReference>
<keyword evidence="5" id="KW-0150">Chloroplast</keyword>
<dbReference type="PANTHER" id="PTHR15680">
    <property type="entry name" value="RIBOSOMAL PROTEIN L19"/>
    <property type="match status" value="1"/>
</dbReference>
<keyword evidence="2 4" id="KW-0689">Ribosomal protein</keyword>
<keyword evidence="5" id="KW-0934">Plastid</keyword>
<evidence type="ECO:0000256" key="1">
    <source>
        <dbReference type="ARBA" id="ARBA00005781"/>
    </source>
</evidence>
<dbReference type="PROSITE" id="PS01015">
    <property type="entry name" value="RIBOSOMAL_L19"/>
    <property type="match status" value="1"/>
</dbReference>
<dbReference type="GO" id="GO:0005762">
    <property type="term" value="C:mitochondrial large ribosomal subunit"/>
    <property type="evidence" value="ECO:0007669"/>
    <property type="project" value="TreeGrafter"/>
</dbReference>
<name>A0A1Z1M859_9FLOR</name>
<geneLocation type="chloroplast" evidence="5"/>
<evidence type="ECO:0000256" key="3">
    <source>
        <dbReference type="ARBA" id="ARBA00023274"/>
    </source>
</evidence>
<evidence type="ECO:0000256" key="2">
    <source>
        <dbReference type="ARBA" id="ARBA00022980"/>
    </source>
</evidence>
<dbReference type="GO" id="GO:0006412">
    <property type="term" value="P:translation"/>
    <property type="evidence" value="ECO:0007669"/>
    <property type="project" value="UniProtKB-UniRule"/>
</dbReference>
<gene>
    <name evidence="4 5" type="primary">rpl19</name>
</gene>
<dbReference type="Pfam" id="PF01245">
    <property type="entry name" value="Ribosomal_L19"/>
    <property type="match status" value="1"/>
</dbReference>
<dbReference type="InterPro" id="IPR038657">
    <property type="entry name" value="Ribosomal_bL19_sf"/>
</dbReference>
<evidence type="ECO:0000256" key="4">
    <source>
        <dbReference type="HAMAP-Rule" id="MF_00402"/>
    </source>
</evidence>
<accession>A0A1Z1M859</accession>
<keyword evidence="3 4" id="KW-0687">Ribonucleoprotein</keyword>
<dbReference type="InterPro" id="IPR008991">
    <property type="entry name" value="Translation_prot_SH3-like_sf"/>
</dbReference>
<dbReference type="GeneID" id="33355314"/>
<dbReference type="PIRSF" id="PIRSF002191">
    <property type="entry name" value="Ribosomal_L19"/>
    <property type="match status" value="1"/>
</dbReference>